<dbReference type="Gene3D" id="3.40.50.300">
    <property type="entry name" value="P-loop containing nucleotide triphosphate hydrolases"/>
    <property type="match status" value="1"/>
</dbReference>
<feature type="transmembrane region" description="Helical" evidence="10">
    <location>
        <begin position="686"/>
        <end position="710"/>
    </location>
</feature>
<dbReference type="SUPFAM" id="SSF90123">
    <property type="entry name" value="ABC transporter transmembrane region"/>
    <property type="match status" value="1"/>
</dbReference>
<keyword evidence="6" id="KW-0067">ATP-binding</keyword>
<dbReference type="EMBL" id="LCWV01000005">
    <property type="protein sequence ID" value="PWI72729.1"/>
    <property type="molecule type" value="Genomic_DNA"/>
</dbReference>
<dbReference type="PANTHER" id="PTHR24223:SF399">
    <property type="entry name" value="ABC TRANSPORTER ATNG"/>
    <property type="match status" value="1"/>
</dbReference>
<feature type="compositionally biased region" description="Polar residues" evidence="9">
    <location>
        <begin position="401"/>
        <end position="414"/>
    </location>
</feature>
<keyword evidence="8 10" id="KW-0472">Membrane</keyword>
<evidence type="ECO:0000256" key="4">
    <source>
        <dbReference type="ARBA" id="ARBA00022692"/>
    </source>
</evidence>
<accession>A0A2U3EDY9</accession>
<dbReference type="Pfam" id="PF00005">
    <property type="entry name" value="ABC_tran"/>
    <property type="match status" value="1"/>
</dbReference>
<dbReference type="SUPFAM" id="SSF52540">
    <property type="entry name" value="P-loop containing nucleoside triphosphate hydrolases"/>
    <property type="match status" value="1"/>
</dbReference>
<dbReference type="Pfam" id="PF00664">
    <property type="entry name" value="ABC_membrane"/>
    <property type="match status" value="1"/>
</dbReference>
<dbReference type="CDD" id="cd18580">
    <property type="entry name" value="ABC_6TM_ABCC_D2"/>
    <property type="match status" value="1"/>
</dbReference>
<feature type="domain" description="ABC transmembrane type-1" evidence="11">
    <location>
        <begin position="437"/>
        <end position="717"/>
    </location>
</feature>
<dbReference type="AlphaFoldDB" id="A0A2U3EDY9"/>
<evidence type="ECO:0000259" key="11">
    <source>
        <dbReference type="PROSITE" id="PS50929"/>
    </source>
</evidence>
<dbReference type="InterPro" id="IPR056227">
    <property type="entry name" value="TMD0_ABC"/>
</dbReference>
<evidence type="ECO:0000256" key="7">
    <source>
        <dbReference type="ARBA" id="ARBA00022989"/>
    </source>
</evidence>
<evidence type="ECO:0000256" key="5">
    <source>
        <dbReference type="ARBA" id="ARBA00022741"/>
    </source>
</evidence>
<evidence type="ECO:0000313" key="13">
    <source>
        <dbReference type="Proteomes" id="UP000245956"/>
    </source>
</evidence>
<evidence type="ECO:0000256" key="10">
    <source>
        <dbReference type="SAM" id="Phobius"/>
    </source>
</evidence>
<dbReference type="FunFam" id="1.20.1560.10:FF:000066">
    <property type="entry name" value="ABC multidrug transporter (Eurofung)"/>
    <property type="match status" value="1"/>
</dbReference>
<dbReference type="InterPro" id="IPR003439">
    <property type="entry name" value="ABC_transporter-like_ATP-bd"/>
</dbReference>
<proteinExistence type="predicted"/>
<dbReference type="PANTHER" id="PTHR24223">
    <property type="entry name" value="ATP-BINDING CASSETTE SUB-FAMILY C"/>
    <property type="match status" value="1"/>
</dbReference>
<sequence length="935" mass="102334">MSSYVGHYMLPWYYDAILSSASFSRQLVDNHCSQEADRQFGPVVDACRSRFDFTVLFEEGILTIAPSVIFVACAISRTVVLHHRRAAVKPGWLRARRTEQGQTDDSKGIALASVALRAAILTEQCVADRFRTAASVSAAAVALVAALVATVLTLYEHQHARRPPSLLLAYLFVSVLFESVKARTYWRLPDKPATGITIANCCVTALFFGLEAVNKTFLLVDHLDSVSKEGLSGPISKSFFLCVAGPALKPILPRLALIAFTYSQSLLADAMLQYLSSTSPISNGYGLIGACVFVAMDRATREHVAARLLGPDGLFRRRETTVIYTTHDKRVAGLADEIYEIDSDGHIQPTSSSRTDMTIPKWATGSDSGDFTAVSDDEKDAARQRNEETKREEHRDVDPRSTASMSPPRSTPIATSTAISDRAVYKRYIRSMGLINAGVFLILGLAFAFTLKFPQLWVKWWSTALVHEDPRGNGYWLGIFGLLQVLPLITIAVWVLHLMLGIVPASATDLHSALLSSTLYAPFAYVSRVDTGELLNRFNQDLVFVDGFLPINMFNTCAELFSSVFQIILIAIVSKEAFAVLPALAITLYLIQRVYLRTKQLRHMDLEWKGALHTKFGETCSGLVTIRANGWVEDMRLKFREKLDRSQEPFYLLYMVQRWLQLVLGLVVAGLAITTAGVAVSLRDKVVAGAVGVAFLNVTTLGSSLTNFIIAWTSLETSLGATARIALFERDTPNERRGKYIAAAGVASTWPERGHVRFENVHTSYETGSELSDLDWTLCGVTFDILPGRRVAVCGRTGSGKSTLLLALLGLLKVPKGRIVVDGVDASTVEACTLRQRLTTISQDSFVDSSTFREELDPDEQHSDDTLIASLIELNVWDKISACGGLDGKRIEANLSSGEGQLVSIARLIASASNAAGSVVILDEATSSLDYESAI</sequence>
<keyword evidence="5" id="KW-0547">Nucleotide-binding</keyword>
<dbReference type="GO" id="GO:0140359">
    <property type="term" value="F:ABC-type transporter activity"/>
    <property type="evidence" value="ECO:0007669"/>
    <property type="project" value="InterPro"/>
</dbReference>
<dbReference type="PROSITE" id="PS50929">
    <property type="entry name" value="ABC_TM1F"/>
    <property type="match status" value="1"/>
</dbReference>
<feature type="transmembrane region" description="Helical" evidence="10">
    <location>
        <begin position="474"/>
        <end position="496"/>
    </location>
</feature>
<evidence type="ECO:0000256" key="3">
    <source>
        <dbReference type="ARBA" id="ARBA00022475"/>
    </source>
</evidence>
<dbReference type="InterPro" id="IPR050173">
    <property type="entry name" value="ABC_transporter_C-like"/>
</dbReference>
<evidence type="ECO:0000256" key="9">
    <source>
        <dbReference type="SAM" id="MobiDB-lite"/>
    </source>
</evidence>
<feature type="transmembrane region" description="Helical" evidence="10">
    <location>
        <begin position="578"/>
        <end position="596"/>
    </location>
</feature>
<feature type="transmembrane region" description="Helical" evidence="10">
    <location>
        <begin position="659"/>
        <end position="680"/>
    </location>
</feature>
<feature type="transmembrane region" description="Helical" evidence="10">
    <location>
        <begin position="434"/>
        <end position="454"/>
    </location>
</feature>
<name>A0A2U3EDY9_PURLI</name>
<evidence type="ECO:0000256" key="1">
    <source>
        <dbReference type="ARBA" id="ARBA00004651"/>
    </source>
</evidence>
<comment type="subcellular location">
    <subcellularLocation>
        <location evidence="1">Cell membrane</location>
        <topology evidence="1">Multi-pass membrane protein</topology>
    </subcellularLocation>
</comment>
<gene>
    <name evidence="12" type="ORF">PCL_09744</name>
</gene>
<feature type="region of interest" description="Disordered" evidence="9">
    <location>
        <begin position="345"/>
        <end position="414"/>
    </location>
</feature>
<dbReference type="Gene3D" id="1.20.1560.10">
    <property type="entry name" value="ABC transporter type 1, transmembrane domain"/>
    <property type="match status" value="1"/>
</dbReference>
<keyword evidence="3" id="KW-1003">Cell membrane</keyword>
<feature type="compositionally biased region" description="Basic and acidic residues" evidence="9">
    <location>
        <begin position="380"/>
        <end position="399"/>
    </location>
</feature>
<dbReference type="GO" id="GO:0016887">
    <property type="term" value="F:ATP hydrolysis activity"/>
    <property type="evidence" value="ECO:0007669"/>
    <property type="project" value="InterPro"/>
</dbReference>
<dbReference type="InterPro" id="IPR011527">
    <property type="entry name" value="ABC1_TM_dom"/>
</dbReference>
<dbReference type="InterPro" id="IPR036640">
    <property type="entry name" value="ABC1_TM_sf"/>
</dbReference>
<dbReference type="InterPro" id="IPR044726">
    <property type="entry name" value="ABCC_6TM_D2"/>
</dbReference>
<keyword evidence="4 10" id="KW-0812">Transmembrane</keyword>
<dbReference type="GO" id="GO:0005886">
    <property type="term" value="C:plasma membrane"/>
    <property type="evidence" value="ECO:0007669"/>
    <property type="project" value="UniProtKB-SubCell"/>
</dbReference>
<protein>
    <submittedName>
        <fullName evidence="12">Multidrug resistance protein MDR</fullName>
    </submittedName>
</protein>
<evidence type="ECO:0000256" key="8">
    <source>
        <dbReference type="ARBA" id="ARBA00023136"/>
    </source>
</evidence>
<dbReference type="InterPro" id="IPR027417">
    <property type="entry name" value="P-loop_NTPase"/>
</dbReference>
<feature type="transmembrane region" description="Helical" evidence="10">
    <location>
        <begin position="133"/>
        <end position="155"/>
    </location>
</feature>
<comment type="caution">
    <text evidence="12">The sequence shown here is derived from an EMBL/GenBank/DDBJ whole genome shotgun (WGS) entry which is preliminary data.</text>
</comment>
<evidence type="ECO:0000256" key="2">
    <source>
        <dbReference type="ARBA" id="ARBA00022448"/>
    </source>
</evidence>
<feature type="transmembrane region" description="Helical" evidence="10">
    <location>
        <begin position="192"/>
        <end position="210"/>
    </location>
</feature>
<evidence type="ECO:0000256" key="6">
    <source>
        <dbReference type="ARBA" id="ARBA00022840"/>
    </source>
</evidence>
<dbReference type="Pfam" id="PF24357">
    <property type="entry name" value="TMD0_ABC"/>
    <property type="match status" value="1"/>
</dbReference>
<keyword evidence="7 10" id="KW-1133">Transmembrane helix</keyword>
<reference evidence="12 13" key="1">
    <citation type="journal article" date="2016" name="Front. Microbiol.">
        <title>Genome and transcriptome sequences reveal the specific parasitism of the nematophagous Purpureocillium lilacinum 36-1.</title>
        <authorList>
            <person name="Xie J."/>
            <person name="Li S."/>
            <person name="Mo C."/>
            <person name="Xiao X."/>
            <person name="Peng D."/>
            <person name="Wang G."/>
            <person name="Xiao Y."/>
        </authorList>
    </citation>
    <scope>NUCLEOTIDE SEQUENCE [LARGE SCALE GENOMIC DNA]</scope>
    <source>
        <strain evidence="12 13">36-1</strain>
    </source>
</reference>
<dbReference type="Proteomes" id="UP000245956">
    <property type="component" value="Unassembled WGS sequence"/>
</dbReference>
<dbReference type="GO" id="GO:0005524">
    <property type="term" value="F:ATP binding"/>
    <property type="evidence" value="ECO:0007669"/>
    <property type="project" value="UniProtKB-KW"/>
</dbReference>
<evidence type="ECO:0000313" key="12">
    <source>
        <dbReference type="EMBL" id="PWI72729.1"/>
    </source>
</evidence>
<organism evidence="12 13">
    <name type="scientific">Purpureocillium lilacinum</name>
    <name type="common">Paecilomyces lilacinus</name>
    <dbReference type="NCBI Taxonomy" id="33203"/>
    <lineage>
        <taxon>Eukaryota</taxon>
        <taxon>Fungi</taxon>
        <taxon>Dikarya</taxon>
        <taxon>Ascomycota</taxon>
        <taxon>Pezizomycotina</taxon>
        <taxon>Sordariomycetes</taxon>
        <taxon>Hypocreomycetidae</taxon>
        <taxon>Hypocreales</taxon>
        <taxon>Ophiocordycipitaceae</taxon>
        <taxon>Purpureocillium</taxon>
    </lineage>
</organism>
<keyword evidence="2" id="KW-0813">Transport</keyword>